<dbReference type="EMBL" id="CM056742">
    <property type="protein sequence ID" value="KAJ8680551.1"/>
    <property type="molecule type" value="Genomic_DNA"/>
</dbReference>
<proteinExistence type="predicted"/>
<gene>
    <name evidence="1" type="ORF">QAD02_016338</name>
</gene>
<accession>A0ACC2PC21</accession>
<evidence type="ECO:0000313" key="2">
    <source>
        <dbReference type="Proteomes" id="UP001239111"/>
    </source>
</evidence>
<comment type="caution">
    <text evidence="1">The sequence shown here is derived from an EMBL/GenBank/DDBJ whole genome shotgun (WGS) entry which is preliminary data.</text>
</comment>
<reference evidence="1" key="1">
    <citation type="submission" date="2023-04" db="EMBL/GenBank/DDBJ databases">
        <title>A chromosome-level genome assembly of the parasitoid wasp Eretmocerus hayati.</title>
        <authorList>
            <person name="Zhong Y."/>
            <person name="Liu S."/>
            <person name="Liu Y."/>
        </authorList>
    </citation>
    <scope>NUCLEOTIDE SEQUENCE</scope>
    <source>
        <strain evidence="1">ZJU_SS_LIU_2023</strain>
    </source>
</reference>
<organism evidence="1 2">
    <name type="scientific">Eretmocerus hayati</name>
    <dbReference type="NCBI Taxonomy" id="131215"/>
    <lineage>
        <taxon>Eukaryota</taxon>
        <taxon>Metazoa</taxon>
        <taxon>Ecdysozoa</taxon>
        <taxon>Arthropoda</taxon>
        <taxon>Hexapoda</taxon>
        <taxon>Insecta</taxon>
        <taxon>Pterygota</taxon>
        <taxon>Neoptera</taxon>
        <taxon>Endopterygota</taxon>
        <taxon>Hymenoptera</taxon>
        <taxon>Apocrita</taxon>
        <taxon>Proctotrupomorpha</taxon>
        <taxon>Chalcidoidea</taxon>
        <taxon>Aphelinidae</taxon>
        <taxon>Aphelininae</taxon>
        <taxon>Eretmocerus</taxon>
    </lineage>
</organism>
<protein>
    <submittedName>
        <fullName evidence="1">Uncharacterized protein</fullName>
    </submittedName>
</protein>
<sequence>MEKCQNDKLLFRAKSISNNKGHISTINRAVANQVLLNPEWDKRGLEVFIPNYLMVKQGVIKGVSTEISITDIKNNLEVHSYWNKLEVLDDRRLTKRIRNSKTGKTEEIDFPTKQFTVLGQELPATAYIYNVEKKVEKYYPQIRQCYRCFHFGHLKVNCKAPNERCMRCGEVSQENHQCENDPRLPICFHCKQNHKAIDKSCPRRKHEQEIKNMATDEGVSVAEMKKLIKTTNRSYTPNPLEFPPLGQSQRMDNNESMNQCHRVHPSSDANKAGSAQRPHESSPNVPHQMTPSSRLPNPANRVQRQTARDFFNYGTSFFSKRERNNRDEVAQAQKPSEMRKLHKEALLAPGGRSTFNDSSLNIYSFIMSNNGIPQEGEIADNISLIKSTILNKTSLEKLLQAVMYMYNQELTQSQPHSGKRTSALTKTPSMGDLACGYQN</sequence>
<evidence type="ECO:0000313" key="1">
    <source>
        <dbReference type="EMBL" id="KAJ8680551.1"/>
    </source>
</evidence>
<name>A0ACC2PC21_9HYME</name>
<keyword evidence="2" id="KW-1185">Reference proteome</keyword>
<dbReference type="Proteomes" id="UP001239111">
    <property type="component" value="Chromosome 2"/>
</dbReference>